<dbReference type="PANTHER" id="PTHR30250:SF21">
    <property type="entry name" value="LIPID II FLIPPASE MURJ"/>
    <property type="match status" value="1"/>
</dbReference>
<dbReference type="InterPro" id="IPR050833">
    <property type="entry name" value="Poly_Biosynth_Transport"/>
</dbReference>
<dbReference type="Pfam" id="PF01943">
    <property type="entry name" value="Polysacc_synt"/>
    <property type="match status" value="1"/>
</dbReference>
<feature type="transmembrane region" description="Helical" evidence="6">
    <location>
        <begin position="433"/>
        <end position="453"/>
    </location>
</feature>
<feature type="transmembrane region" description="Helical" evidence="6">
    <location>
        <begin position="106"/>
        <end position="129"/>
    </location>
</feature>
<name>A0A109REM7_9LACT</name>
<dbReference type="GO" id="GO:0005886">
    <property type="term" value="C:plasma membrane"/>
    <property type="evidence" value="ECO:0007669"/>
    <property type="project" value="UniProtKB-SubCell"/>
</dbReference>
<dbReference type="Proteomes" id="UP000594771">
    <property type="component" value="Chromosome"/>
</dbReference>
<reference evidence="8 9" key="1">
    <citation type="submission" date="2020-12" db="EMBL/GenBank/DDBJ databases">
        <title>FDA dAtabase for Regulatory Grade micrObial Sequences (FDA-ARGOS): Supporting development and validation of Infectious Disease Dx tests.</title>
        <authorList>
            <person name="Sproer C."/>
            <person name="Gronow S."/>
            <person name="Severitt S."/>
            <person name="Schroder I."/>
            <person name="Tallon L."/>
            <person name="Sadzewicz L."/>
            <person name="Zhao X."/>
            <person name="Boylan J."/>
            <person name="Ott S."/>
            <person name="Bowen H."/>
            <person name="Vavikolanu K."/>
            <person name="Mehta A."/>
            <person name="Aluvathingal J."/>
            <person name="Nadendla S."/>
            <person name="Lowell S."/>
            <person name="Myers T."/>
            <person name="Yan Y."/>
            <person name="Sichtig H."/>
        </authorList>
    </citation>
    <scope>NUCLEOTIDE SEQUENCE [LARGE SCALE GENOMIC DNA]</scope>
    <source>
        <strain evidence="8 9">FDAARGOS_911</strain>
    </source>
</reference>
<feature type="transmembrane region" description="Helical" evidence="6">
    <location>
        <begin position="525"/>
        <end position="547"/>
    </location>
</feature>
<dbReference type="KEGG" id="aun:AWM73_06225"/>
<dbReference type="PIRSF" id="PIRSF038958">
    <property type="entry name" value="PG_synth_SpoVB"/>
    <property type="match status" value="1"/>
</dbReference>
<dbReference type="PANTHER" id="PTHR30250">
    <property type="entry name" value="PST FAMILY PREDICTED COLANIC ACID TRANSPORTER"/>
    <property type="match status" value="1"/>
</dbReference>
<dbReference type="Proteomes" id="UP001069145">
    <property type="component" value="Unassembled WGS sequence"/>
</dbReference>
<evidence type="ECO:0000313" key="7">
    <source>
        <dbReference type="EMBL" id="MCY3053849.1"/>
    </source>
</evidence>
<feature type="transmembrane region" description="Helical" evidence="6">
    <location>
        <begin position="369"/>
        <end position="390"/>
    </location>
</feature>
<keyword evidence="10" id="KW-1185">Reference proteome</keyword>
<sequence length="570" mass="63408">MNDNERSQSILQDQQSKEKLNEGSAWMSIASVVSRILGVLYIIPWMHWIGDPQVGTEANALYGIGYNYYSIFLAVAIAGVPAAISKQMTNYMARGQYQTSKRLFKSGTIMMLATGIVSALALYFLAPFLAQGKPARNVEDVILVIRSLVPALTLIPLLSILRGYFQAYLEMKPSAISQVTEQFARVIYMLATVYLIRVVMDGSVAKAVSHSTFAAFIGAVMAIMTLAFYYFKNRGKYALPAGHVDSDYVSTRTLLFEIVRIAIPFVITGSIIEMVNLIDMNTFMPIMQRVSDLGKGQLIYEYGVFNANARRVIQIIISFATAISSTTVPVVTDAYTREVAKFQTRSAYDNYLKPVFDHTCDVVLHSIHLFTLVMVPAAIGLAVLAAPVYQLLYGINDPLGEFYLQISCVMAIPMGLFYVLVMTLQSMDQQKKAIFGIVLGLGIKLLVQFPLLAVCGSQGAMYASILAFIFMCAFYLVCIHKRIQFSFSDLAGRIWPALKVILIMGLISEVTYQILHWIIPEPNKLGAFLMIIIVALLGIWAYLIGLIKSQQLEIILGQDKTQKLRQFLHL</sequence>
<reference evidence="7" key="2">
    <citation type="submission" date="2022-09" db="EMBL/GenBank/DDBJ databases">
        <title>Aerococcus urinae taxonomy study.</title>
        <authorList>
            <person name="Christensen J."/>
            <person name="Senneby E."/>
        </authorList>
    </citation>
    <scope>NUCLEOTIDE SEQUENCE</scope>
    <source>
        <strain evidence="7">NLD-066-U95</strain>
    </source>
</reference>
<evidence type="ECO:0000256" key="3">
    <source>
        <dbReference type="ARBA" id="ARBA00022692"/>
    </source>
</evidence>
<feature type="transmembrane region" description="Helical" evidence="6">
    <location>
        <begin position="182"/>
        <end position="200"/>
    </location>
</feature>
<proteinExistence type="predicted"/>
<feature type="transmembrane region" description="Helical" evidence="6">
    <location>
        <begin position="66"/>
        <end position="85"/>
    </location>
</feature>
<feature type="transmembrane region" description="Helical" evidence="6">
    <location>
        <begin position="141"/>
        <end position="161"/>
    </location>
</feature>
<keyword evidence="3 6" id="KW-0812">Transmembrane</keyword>
<feature type="transmembrane region" description="Helical" evidence="6">
    <location>
        <begin position="212"/>
        <end position="231"/>
    </location>
</feature>
<evidence type="ECO:0000313" key="8">
    <source>
        <dbReference type="EMBL" id="QPS02193.1"/>
    </source>
</evidence>
<comment type="subcellular location">
    <subcellularLocation>
        <location evidence="1">Cell membrane</location>
        <topology evidence="1">Multi-pass membrane protein</topology>
    </subcellularLocation>
</comment>
<accession>A0A109REM7</accession>
<feature type="transmembrane region" description="Helical" evidence="6">
    <location>
        <begin position="25"/>
        <end position="46"/>
    </location>
</feature>
<dbReference type="CDD" id="cd13124">
    <property type="entry name" value="MATE_SpoVB_like"/>
    <property type="match status" value="1"/>
</dbReference>
<dbReference type="InterPro" id="IPR002797">
    <property type="entry name" value="Polysacc_synth"/>
</dbReference>
<dbReference type="OrthoDB" id="9775950at2"/>
<evidence type="ECO:0000256" key="6">
    <source>
        <dbReference type="SAM" id="Phobius"/>
    </source>
</evidence>
<evidence type="ECO:0000313" key="9">
    <source>
        <dbReference type="Proteomes" id="UP000594771"/>
    </source>
</evidence>
<feature type="transmembrane region" description="Helical" evidence="6">
    <location>
        <begin position="402"/>
        <end position="421"/>
    </location>
</feature>
<evidence type="ECO:0000313" key="10">
    <source>
        <dbReference type="Proteomes" id="UP001069145"/>
    </source>
</evidence>
<dbReference type="AlphaFoldDB" id="A0A109REM7"/>
<evidence type="ECO:0000256" key="4">
    <source>
        <dbReference type="ARBA" id="ARBA00022989"/>
    </source>
</evidence>
<dbReference type="EMBL" id="CP065662">
    <property type="protein sequence ID" value="QPS02193.1"/>
    <property type="molecule type" value="Genomic_DNA"/>
</dbReference>
<keyword evidence="2" id="KW-1003">Cell membrane</keyword>
<dbReference type="InterPro" id="IPR024923">
    <property type="entry name" value="PG_synth_SpoVB"/>
</dbReference>
<feature type="transmembrane region" description="Helical" evidence="6">
    <location>
        <begin position="459"/>
        <end position="479"/>
    </location>
</feature>
<keyword evidence="4 6" id="KW-1133">Transmembrane helix</keyword>
<dbReference type="GeneID" id="35767464"/>
<gene>
    <name evidence="8" type="ORF">I6G68_03810</name>
    <name evidence="7" type="ORF">ODY43_07590</name>
</gene>
<evidence type="ECO:0000256" key="2">
    <source>
        <dbReference type="ARBA" id="ARBA00022475"/>
    </source>
</evidence>
<keyword evidence="5 6" id="KW-0472">Membrane</keyword>
<dbReference type="EMBL" id="JAOTML010000009">
    <property type="protein sequence ID" value="MCY3053849.1"/>
    <property type="molecule type" value="Genomic_DNA"/>
</dbReference>
<feature type="transmembrane region" description="Helical" evidence="6">
    <location>
        <begin position="500"/>
        <end position="519"/>
    </location>
</feature>
<dbReference type="RefSeq" id="WP_060778567.1">
    <property type="nucleotide sequence ID" value="NZ_CAJHLF010000007.1"/>
</dbReference>
<organism evidence="8 9">
    <name type="scientific">Aerococcus urinae</name>
    <dbReference type="NCBI Taxonomy" id="1376"/>
    <lineage>
        <taxon>Bacteria</taxon>
        <taxon>Bacillati</taxon>
        <taxon>Bacillota</taxon>
        <taxon>Bacilli</taxon>
        <taxon>Lactobacillales</taxon>
        <taxon>Aerococcaceae</taxon>
        <taxon>Aerococcus</taxon>
    </lineage>
</organism>
<evidence type="ECO:0000256" key="1">
    <source>
        <dbReference type="ARBA" id="ARBA00004651"/>
    </source>
</evidence>
<evidence type="ECO:0000256" key="5">
    <source>
        <dbReference type="ARBA" id="ARBA00023136"/>
    </source>
</evidence>
<protein>
    <submittedName>
        <fullName evidence="8">Polysaccharide biosynthesis protein</fullName>
    </submittedName>
</protein>